<dbReference type="Proteomes" id="UP001139408">
    <property type="component" value="Unassembled WGS sequence"/>
</dbReference>
<name>A0A9X1Z8E2_9GAMM</name>
<protein>
    <submittedName>
        <fullName evidence="2">Uncharacterized protein</fullName>
    </submittedName>
</protein>
<dbReference type="RefSeq" id="WP_188927199.1">
    <property type="nucleotide sequence ID" value="NZ_BMQI01000092.1"/>
</dbReference>
<keyword evidence="1" id="KW-0472">Membrane</keyword>
<evidence type="ECO:0000313" key="3">
    <source>
        <dbReference type="Proteomes" id="UP001139408"/>
    </source>
</evidence>
<keyword evidence="3" id="KW-1185">Reference proteome</keyword>
<accession>A0A9X1Z8E2</accession>
<reference evidence="2" key="1">
    <citation type="submission" date="2022-01" db="EMBL/GenBank/DDBJ databases">
        <title>Whole genome-based taxonomy of the Shewanellaceae.</title>
        <authorList>
            <person name="Martin-Rodriguez A.J."/>
        </authorList>
    </citation>
    <scope>NUCLEOTIDE SEQUENCE</scope>
    <source>
        <strain evidence="2">DSM 23803</strain>
    </source>
</reference>
<evidence type="ECO:0000313" key="2">
    <source>
        <dbReference type="EMBL" id="MCL1107775.1"/>
    </source>
</evidence>
<gene>
    <name evidence="2" type="ORF">L2749_21490</name>
</gene>
<feature type="transmembrane region" description="Helical" evidence="1">
    <location>
        <begin position="46"/>
        <end position="68"/>
    </location>
</feature>
<comment type="caution">
    <text evidence="2">The sequence shown here is derived from an EMBL/GenBank/DDBJ whole genome shotgun (WGS) entry which is preliminary data.</text>
</comment>
<keyword evidence="1" id="KW-0812">Transmembrane</keyword>
<dbReference type="AlphaFoldDB" id="A0A9X1Z8E2"/>
<proteinExistence type="predicted"/>
<sequence>MDNFKSSVMTGDIASAMKLCAYVKWFKTLLALVVSIAYLLGSPWLAEILIVAVVTSLVLPLGFFDVFIQKLLEYNTLLLEERIQLNANETNDHLELLNRKI</sequence>
<feature type="transmembrane region" description="Helical" evidence="1">
    <location>
        <begin position="21"/>
        <end position="40"/>
    </location>
</feature>
<organism evidence="2 3">
    <name type="scientific">Shewanella algicola</name>
    <dbReference type="NCBI Taxonomy" id="640633"/>
    <lineage>
        <taxon>Bacteria</taxon>
        <taxon>Pseudomonadati</taxon>
        <taxon>Pseudomonadota</taxon>
        <taxon>Gammaproteobacteria</taxon>
        <taxon>Alteromonadales</taxon>
        <taxon>Shewanellaceae</taxon>
        <taxon>Shewanella</taxon>
    </lineage>
</organism>
<keyword evidence="1" id="KW-1133">Transmembrane helix</keyword>
<evidence type="ECO:0000256" key="1">
    <source>
        <dbReference type="SAM" id="Phobius"/>
    </source>
</evidence>
<dbReference type="EMBL" id="JAKILJ010000091">
    <property type="protein sequence ID" value="MCL1107775.1"/>
    <property type="molecule type" value="Genomic_DNA"/>
</dbReference>